<organism evidence="2 3">
    <name type="scientific">Ancylostoma caninum</name>
    <name type="common">Dog hookworm</name>
    <dbReference type="NCBI Taxonomy" id="29170"/>
    <lineage>
        <taxon>Eukaryota</taxon>
        <taxon>Metazoa</taxon>
        <taxon>Ecdysozoa</taxon>
        <taxon>Nematoda</taxon>
        <taxon>Chromadorea</taxon>
        <taxon>Rhabditida</taxon>
        <taxon>Rhabditina</taxon>
        <taxon>Rhabditomorpha</taxon>
        <taxon>Strongyloidea</taxon>
        <taxon>Ancylostomatidae</taxon>
        <taxon>Ancylostomatinae</taxon>
        <taxon>Ancylostoma</taxon>
    </lineage>
</organism>
<evidence type="ECO:0000313" key="3">
    <source>
        <dbReference type="Proteomes" id="UP000252519"/>
    </source>
</evidence>
<evidence type="ECO:0000256" key="1">
    <source>
        <dbReference type="SAM" id="MobiDB-lite"/>
    </source>
</evidence>
<comment type="caution">
    <text evidence="2">The sequence shown here is derived from an EMBL/GenBank/DDBJ whole genome shotgun (WGS) entry which is preliminary data.</text>
</comment>
<accession>A0A368HCU0</accession>
<reference evidence="2 3" key="1">
    <citation type="submission" date="2014-10" db="EMBL/GenBank/DDBJ databases">
        <title>Draft genome of the hookworm Ancylostoma caninum.</title>
        <authorList>
            <person name="Mitreva M."/>
        </authorList>
    </citation>
    <scope>NUCLEOTIDE SEQUENCE [LARGE SCALE GENOMIC DNA]</scope>
    <source>
        <strain evidence="2 3">Baltimore</strain>
    </source>
</reference>
<gene>
    <name evidence="2" type="ORF">ANCCAN_00777</name>
</gene>
<feature type="region of interest" description="Disordered" evidence="1">
    <location>
        <begin position="106"/>
        <end position="150"/>
    </location>
</feature>
<feature type="region of interest" description="Disordered" evidence="1">
    <location>
        <begin position="32"/>
        <end position="56"/>
    </location>
</feature>
<proteinExistence type="predicted"/>
<protein>
    <submittedName>
        <fullName evidence="2">Uncharacterized protein</fullName>
    </submittedName>
</protein>
<dbReference type="OrthoDB" id="10437655at2759"/>
<evidence type="ECO:0000313" key="2">
    <source>
        <dbReference type="EMBL" id="RCN53220.1"/>
    </source>
</evidence>
<sequence>MDAENRKRNLHKKLDKSDEIVLTPNKLRKQGLFSSIKKDASRQNSMEGSPPTVSMHNVPAYVRAHSIAKTRPGDTYSESLRSFFLPFQGRAARSAPRTLPLQLTVPSMERISGESDERTRASKKILKPLQVTQMDSQRLATVKTAREERK</sequence>
<dbReference type="AlphaFoldDB" id="A0A368HCU0"/>
<dbReference type="EMBL" id="JOJR01000003">
    <property type="protein sequence ID" value="RCN53220.1"/>
    <property type="molecule type" value="Genomic_DNA"/>
</dbReference>
<feature type="compositionally biased region" description="Polar residues" evidence="1">
    <location>
        <begin position="130"/>
        <end position="139"/>
    </location>
</feature>
<dbReference type="Proteomes" id="UP000252519">
    <property type="component" value="Unassembled WGS sequence"/>
</dbReference>
<keyword evidence="3" id="KW-1185">Reference proteome</keyword>
<name>A0A368HCU0_ANCCA</name>
<feature type="compositionally biased region" description="Basic and acidic residues" evidence="1">
    <location>
        <begin position="111"/>
        <end position="120"/>
    </location>
</feature>
<feature type="compositionally biased region" description="Polar residues" evidence="1">
    <location>
        <begin position="42"/>
        <end position="55"/>
    </location>
</feature>